<protein>
    <submittedName>
        <fullName evidence="1">Cob(I)alamin adenosyltransferase</fullName>
    </submittedName>
</protein>
<dbReference type="Gene3D" id="3.40.50.300">
    <property type="entry name" value="P-loop containing nucleotide triphosphate hydrolases"/>
    <property type="match status" value="1"/>
</dbReference>
<dbReference type="NCBIfam" id="TIGR00708">
    <property type="entry name" value="cobA"/>
    <property type="match status" value="1"/>
</dbReference>
<gene>
    <name evidence="1" type="ORF">SAMN02745218_01552</name>
</gene>
<dbReference type="GO" id="GO:0005524">
    <property type="term" value="F:ATP binding"/>
    <property type="evidence" value="ECO:0007669"/>
    <property type="project" value="InterPro"/>
</dbReference>
<dbReference type="NCBIfam" id="NF004637">
    <property type="entry name" value="PRK05986.1"/>
    <property type="match status" value="1"/>
</dbReference>
<dbReference type="OrthoDB" id="9810309at2"/>
<dbReference type="PANTHER" id="PTHR46638">
    <property type="entry name" value="CORRINOID ADENOSYLTRANSFERASE"/>
    <property type="match status" value="1"/>
</dbReference>
<proteinExistence type="predicted"/>
<sequence length="177" mass="19790">MSETRGLILVFTGNGKGKTTAALGMGLRAWGQGMRVLVLQFIKGGWRYGELNVPPRLGERFEIRQLGEGFTRAGNGKTMEDHREAARHALEEAGKEITAGNFDLIILDEILYALKFGLITLEEVMALLDKKPSHLHLVLTGRDAPPEIIDRADLVTEMREVKHHYRKGIKAQRGVEF</sequence>
<dbReference type="InterPro" id="IPR003724">
    <property type="entry name" value="CblAdoTrfase_CobA"/>
</dbReference>
<dbReference type="PIRSF" id="PIRSF015617">
    <property type="entry name" value="Adensltrnsf_CobA"/>
    <property type="match status" value="1"/>
</dbReference>
<dbReference type="AlphaFoldDB" id="A0A1M4Z9M3"/>
<reference evidence="2" key="1">
    <citation type="submission" date="2016-11" db="EMBL/GenBank/DDBJ databases">
        <authorList>
            <person name="Varghese N."/>
            <person name="Submissions S."/>
        </authorList>
    </citation>
    <scope>NUCLEOTIDE SEQUENCE [LARGE SCALE GENOMIC DNA]</scope>
    <source>
        <strain evidence="2">DSM 11792</strain>
    </source>
</reference>
<dbReference type="Proteomes" id="UP000184196">
    <property type="component" value="Unassembled WGS sequence"/>
</dbReference>
<keyword evidence="2" id="KW-1185">Reference proteome</keyword>
<dbReference type="CDD" id="cd00561">
    <property type="entry name" value="CobA_ACA"/>
    <property type="match status" value="1"/>
</dbReference>
<dbReference type="Pfam" id="PF02572">
    <property type="entry name" value="CobA_CobO_BtuR"/>
    <property type="match status" value="1"/>
</dbReference>
<evidence type="ECO:0000313" key="1">
    <source>
        <dbReference type="EMBL" id="SHF14730.1"/>
    </source>
</evidence>
<dbReference type="EMBL" id="FQUW01000016">
    <property type="protein sequence ID" value="SHF14730.1"/>
    <property type="molecule type" value="Genomic_DNA"/>
</dbReference>
<accession>A0A1M4Z9M3</accession>
<dbReference type="SUPFAM" id="SSF52540">
    <property type="entry name" value="P-loop containing nucleoside triphosphate hydrolases"/>
    <property type="match status" value="1"/>
</dbReference>
<keyword evidence="1" id="KW-0808">Transferase</keyword>
<dbReference type="GO" id="GO:0009236">
    <property type="term" value="P:cobalamin biosynthetic process"/>
    <property type="evidence" value="ECO:0007669"/>
    <property type="project" value="InterPro"/>
</dbReference>
<name>A0A1M4Z9M3_9FIRM</name>
<dbReference type="RefSeq" id="WP_073164776.1">
    <property type="nucleotide sequence ID" value="NZ_FQUW01000016.1"/>
</dbReference>
<evidence type="ECO:0000313" key="2">
    <source>
        <dbReference type="Proteomes" id="UP000184196"/>
    </source>
</evidence>
<dbReference type="GO" id="GO:0008817">
    <property type="term" value="F:corrinoid adenosyltransferase activity"/>
    <property type="evidence" value="ECO:0007669"/>
    <property type="project" value="InterPro"/>
</dbReference>
<dbReference type="InterPro" id="IPR027417">
    <property type="entry name" value="P-loop_NTPase"/>
</dbReference>
<organism evidence="1 2">
    <name type="scientific">Desulfofundulus australicus DSM 11792</name>
    <dbReference type="NCBI Taxonomy" id="1121425"/>
    <lineage>
        <taxon>Bacteria</taxon>
        <taxon>Bacillati</taxon>
        <taxon>Bacillota</taxon>
        <taxon>Clostridia</taxon>
        <taxon>Eubacteriales</taxon>
        <taxon>Peptococcaceae</taxon>
        <taxon>Desulfofundulus</taxon>
    </lineage>
</organism>
<dbReference type="PANTHER" id="PTHR46638:SF1">
    <property type="entry name" value="CORRINOID ADENOSYLTRANSFERASE"/>
    <property type="match status" value="1"/>
</dbReference>